<sequence length="376" mass="44502">MLSEYKSGYNHAQKLWKEVEPLYKLLHEFVRIRIQNYYKISYNYTSIPVYLLGSNFGEDWSNIANIVLANLKLYEEIREALKGQRKCSASPKLQQGNWKLGLGALGKQFWKKSNFSQSNCKLHLFSNCAEKYTEILTCDKVDLTLFMDIHESAIDIVLRNQDYSSLARRELRFSAVDEALRGLGSIIALDSLSEYGFMSEESWTNYHDQNDRKNMELIIHALRVLPKLPYYLLSDVTRLDHLESRQEIFTEAWWRNRMKLQGVQGISNEEVDYLGDPFITLNKPRLSEYLGIFLQFQLLDYYKKYYYFENGNIATFIKNDENFRKFVQDRPNKDWVRLLEFHYAITEISSESLLNYFKPLQRYLKEVLLEPIPTTH</sequence>
<keyword evidence="2" id="KW-0732">Signal</keyword>
<dbReference type="PANTHER" id="PTHR10514">
    <property type="entry name" value="ANGIOTENSIN-CONVERTING ENZYME"/>
    <property type="match status" value="1"/>
</dbReference>
<evidence type="ECO:0000256" key="3">
    <source>
        <dbReference type="ARBA" id="ARBA00023157"/>
    </source>
</evidence>
<protein>
    <submittedName>
        <fullName evidence="8">Uncharacterized protein</fullName>
    </submittedName>
</protein>
<organism evidence="8 9">
    <name type="scientific">Pyrocoelia pectoralis</name>
    <dbReference type="NCBI Taxonomy" id="417401"/>
    <lineage>
        <taxon>Eukaryota</taxon>
        <taxon>Metazoa</taxon>
        <taxon>Ecdysozoa</taxon>
        <taxon>Arthropoda</taxon>
        <taxon>Hexapoda</taxon>
        <taxon>Insecta</taxon>
        <taxon>Pterygota</taxon>
        <taxon>Neoptera</taxon>
        <taxon>Endopterygota</taxon>
        <taxon>Coleoptera</taxon>
        <taxon>Polyphaga</taxon>
        <taxon>Elateriformia</taxon>
        <taxon>Elateroidea</taxon>
        <taxon>Lampyridae</taxon>
        <taxon>Lampyrinae</taxon>
        <taxon>Pyrocoelia</taxon>
    </lineage>
</organism>
<feature type="disulfide bond" evidence="5">
    <location>
        <begin position="120"/>
        <end position="138"/>
    </location>
</feature>
<evidence type="ECO:0000256" key="2">
    <source>
        <dbReference type="ARBA" id="ARBA00022729"/>
    </source>
</evidence>
<gene>
    <name evidence="8" type="ORF">RI129_000157</name>
</gene>
<dbReference type="GO" id="GO:0008237">
    <property type="term" value="F:metallopeptidase activity"/>
    <property type="evidence" value="ECO:0007669"/>
    <property type="project" value="InterPro"/>
</dbReference>
<dbReference type="GO" id="GO:0008241">
    <property type="term" value="F:peptidyl-dipeptidase activity"/>
    <property type="evidence" value="ECO:0007669"/>
    <property type="project" value="InterPro"/>
</dbReference>
<feature type="binding site" evidence="6">
    <location>
        <position position="150"/>
    </location>
    <ligand>
        <name>Zn(2+)</name>
        <dbReference type="ChEBI" id="CHEBI:29105"/>
        <label>2</label>
        <note>catalytic</note>
    </ligand>
</feature>
<dbReference type="GO" id="GO:0006508">
    <property type="term" value="P:proteolysis"/>
    <property type="evidence" value="ECO:0007669"/>
    <property type="project" value="InterPro"/>
</dbReference>
<dbReference type="EMBL" id="JAVRBK010000042">
    <property type="protein sequence ID" value="KAK5637846.1"/>
    <property type="molecule type" value="Genomic_DNA"/>
</dbReference>
<feature type="binding site" evidence="6">
    <location>
        <position position="178"/>
    </location>
    <ligand>
        <name>Zn(2+)</name>
        <dbReference type="ChEBI" id="CHEBI:29105"/>
        <label>2</label>
        <note>catalytic</note>
    </ligand>
</feature>
<evidence type="ECO:0000256" key="6">
    <source>
        <dbReference type="PIRSR" id="PIRSR601548-8"/>
    </source>
</evidence>
<keyword evidence="9" id="KW-1185">Reference proteome</keyword>
<keyword evidence="3 5" id="KW-1015">Disulfide bond</keyword>
<dbReference type="Pfam" id="PF01401">
    <property type="entry name" value="Peptidase_M2"/>
    <property type="match status" value="1"/>
</dbReference>
<dbReference type="GO" id="GO:0005886">
    <property type="term" value="C:plasma membrane"/>
    <property type="evidence" value="ECO:0007669"/>
    <property type="project" value="TreeGrafter"/>
</dbReference>
<dbReference type="Proteomes" id="UP001329430">
    <property type="component" value="Unassembled WGS sequence"/>
</dbReference>
<dbReference type="GO" id="GO:0005615">
    <property type="term" value="C:extracellular space"/>
    <property type="evidence" value="ECO:0007669"/>
    <property type="project" value="TreeGrafter"/>
</dbReference>
<evidence type="ECO:0000313" key="9">
    <source>
        <dbReference type="Proteomes" id="UP001329430"/>
    </source>
</evidence>
<comment type="similarity">
    <text evidence="1">Belongs to the peptidase M2 family.</text>
</comment>
<feature type="active site" description="Proton acceptor 2" evidence="7">
    <location>
        <position position="151"/>
    </location>
</feature>
<dbReference type="InterPro" id="IPR001548">
    <property type="entry name" value="Peptidase_M2"/>
</dbReference>
<accession>A0AAN7V363</accession>
<reference evidence="8 9" key="1">
    <citation type="journal article" date="2024" name="Insects">
        <title>An Improved Chromosome-Level Genome Assembly of the Firefly Pyrocoelia pectoralis.</title>
        <authorList>
            <person name="Fu X."/>
            <person name="Meyer-Rochow V.B."/>
            <person name="Ballantyne L."/>
            <person name="Zhu X."/>
        </authorList>
    </citation>
    <scope>NUCLEOTIDE SEQUENCE [LARGE SCALE GENOMIC DNA]</scope>
    <source>
        <strain evidence="8">XCY_ONT2</strain>
    </source>
</reference>
<dbReference type="SUPFAM" id="SSF55486">
    <property type="entry name" value="Metalloproteases ('zincins'), catalytic domain"/>
    <property type="match status" value="1"/>
</dbReference>
<dbReference type="PANTHER" id="PTHR10514:SF44">
    <property type="entry name" value="ANGIOTENSIN-CONVERTING ENZYME-RELATED"/>
    <property type="match status" value="1"/>
</dbReference>
<keyword evidence="4" id="KW-0325">Glycoprotein</keyword>
<evidence type="ECO:0000256" key="5">
    <source>
        <dbReference type="PIRSR" id="PIRSR601548-4"/>
    </source>
</evidence>
<evidence type="ECO:0000256" key="1">
    <source>
        <dbReference type="ARBA" id="ARBA00008139"/>
    </source>
</evidence>
<evidence type="ECO:0000256" key="7">
    <source>
        <dbReference type="PIRSR" id="PIRSR601548-9"/>
    </source>
</evidence>
<name>A0AAN7V363_9COLE</name>
<evidence type="ECO:0000313" key="8">
    <source>
        <dbReference type="EMBL" id="KAK5637846.1"/>
    </source>
</evidence>
<keyword evidence="6" id="KW-0479">Metal-binding</keyword>
<dbReference type="AlphaFoldDB" id="A0AAN7V363"/>
<proteinExistence type="inferred from homology"/>
<evidence type="ECO:0000256" key="4">
    <source>
        <dbReference type="ARBA" id="ARBA00023180"/>
    </source>
</evidence>
<keyword evidence="6" id="KW-0862">Zinc</keyword>
<comment type="caution">
    <text evidence="8">The sequence shown here is derived from an EMBL/GenBank/DDBJ whole genome shotgun (WGS) entry which is preliminary data.</text>
</comment>